<name>A0ABY2F1Y7_9GAMM</name>
<dbReference type="CDD" id="cd16439">
    <property type="entry name" value="beta_Kdo_transferase_KpsC_2"/>
    <property type="match status" value="1"/>
</dbReference>
<comment type="caution">
    <text evidence="2">The sequence shown here is derived from an EMBL/GenBank/DDBJ whole genome shotgun (WGS) entry which is preliminary data.</text>
</comment>
<dbReference type="EMBL" id="SODO01000002">
    <property type="protein sequence ID" value="TDW61441.1"/>
    <property type="molecule type" value="Genomic_DNA"/>
</dbReference>
<evidence type="ECO:0000313" key="2">
    <source>
        <dbReference type="EMBL" id="TDW61441.1"/>
    </source>
</evidence>
<dbReference type="Proteomes" id="UP000295058">
    <property type="component" value="Unassembled WGS sequence"/>
</dbReference>
<evidence type="ECO:0000313" key="3">
    <source>
        <dbReference type="Proteomes" id="UP000295058"/>
    </source>
</evidence>
<dbReference type="Pfam" id="PF05159">
    <property type="entry name" value="Capsule_synth"/>
    <property type="match status" value="4"/>
</dbReference>
<dbReference type="InterPro" id="IPR007833">
    <property type="entry name" value="Capsule_polysaccharide_synth"/>
</dbReference>
<sequence>MLLTTSFGIWRQRRVLNALLAPARVGFFTTGQATAVVGWGMKPNTEKARQLALTGRLPFWQLEDGFVGYIGHPADAGHRLSLIVDETGIYYDATQPSALELMLNDISWWSPAWAQRADTLHQALVENGITKYNCYDDNALPPAVTARLDASRPKVLVIDQTKGDQSVRLGLASEQSFFDMLHAARAENPGAQIIVRTHPDVLLGKKQGYLTAAAGDDVLLLADSVNPFALMTEVDKVYTVTSQLGFEALLAGKPVVCFGVPFYAGWGATDDRAPVPRRGELRTVPQLLAAAYLRYCRYLDPVTGEPCELEDLLDLILAQRSPVPPVNTLQAVGFSLWRRRFSPYFLRRYAKKVTFVDRIPDIFSGSDSSARAEGSMDSRLRGNDNNGCGNDNIDRIPDIFSGSDSSARAEGSMDSRLRGNDNNGCGNDNVDRIPDIFSGSDSSAGAEGSMDSRLRGNDNNGCGNDNNGRGNDSGGNRNDSTPSSCLQRQASSTNCAVLVWGRKFEQQTGTCSQPVWRMEDGFLRSVGLGSDLRRPGSLVIDPVGMYYDPRTPSAIEQYLKHHDFSELELQLGEQLLTHFKEQALTKYNVGVRSRFGWREQAGERPLLLVPGQVDDDASVQLGSPFVAGNAALLEAVRAAYPNAFIVFKPHPDVVSGNRQGQVPESVLKACVDLVETEAGIVDCLDTVDAVHVLTSLTGLEALIRGKPVTVWGQPFYAGWGLTTDIHPVTRRGRALPLPALVYATYAWYPTYVDYKTGLCSTPLRMARQLAREREAYREPEHALLRLLHRRWRKVRYLWEAFSPSGSRKL</sequence>
<accession>A0ABY2F1Y7</accession>
<feature type="compositionally biased region" description="Low complexity" evidence="1">
    <location>
        <begin position="457"/>
        <end position="479"/>
    </location>
</feature>
<protein>
    <submittedName>
        <fullName evidence="2">Capsular polysaccharide biosynthesis protein</fullName>
    </submittedName>
</protein>
<reference evidence="2 3" key="1">
    <citation type="submission" date="2019-03" db="EMBL/GenBank/DDBJ databases">
        <title>Genomic Encyclopedia of Archaeal and Bacterial Type Strains, Phase II (KMG-II): from individual species to whole genera.</title>
        <authorList>
            <person name="Goeker M."/>
        </authorList>
    </citation>
    <scope>NUCLEOTIDE SEQUENCE [LARGE SCALE GENOMIC DNA]</scope>
    <source>
        <strain evidence="2 3">DSM 15594</strain>
    </source>
</reference>
<evidence type="ECO:0000256" key="1">
    <source>
        <dbReference type="SAM" id="MobiDB-lite"/>
    </source>
</evidence>
<organism evidence="2 3">
    <name type="scientific">Oceanimonas baumannii</name>
    <dbReference type="NCBI Taxonomy" id="129578"/>
    <lineage>
        <taxon>Bacteria</taxon>
        <taxon>Pseudomonadati</taxon>
        <taxon>Pseudomonadota</taxon>
        <taxon>Gammaproteobacteria</taxon>
        <taxon>Aeromonadales</taxon>
        <taxon>Aeromonadaceae</taxon>
        <taxon>Oceanimonas</taxon>
    </lineage>
</organism>
<dbReference type="CDD" id="cd16440">
    <property type="entry name" value="beta_Kdo_transferase_KpsC_1"/>
    <property type="match status" value="1"/>
</dbReference>
<feature type="region of interest" description="Disordered" evidence="1">
    <location>
        <begin position="366"/>
        <end position="486"/>
    </location>
</feature>
<proteinExistence type="predicted"/>
<dbReference type="RefSeq" id="WP_243832780.1">
    <property type="nucleotide sequence ID" value="NZ_SODO01000002.1"/>
</dbReference>
<feature type="compositionally biased region" description="Low complexity" evidence="1">
    <location>
        <begin position="438"/>
        <end position="449"/>
    </location>
</feature>
<gene>
    <name evidence="2" type="ORF">LY04_00981</name>
</gene>
<keyword evidence="3" id="KW-1185">Reference proteome</keyword>